<dbReference type="AlphaFoldDB" id="A0A0S3R2A1"/>
<organism evidence="2 3">
    <name type="scientific">Vigna angularis var. angularis</name>
    <dbReference type="NCBI Taxonomy" id="157739"/>
    <lineage>
        <taxon>Eukaryota</taxon>
        <taxon>Viridiplantae</taxon>
        <taxon>Streptophyta</taxon>
        <taxon>Embryophyta</taxon>
        <taxon>Tracheophyta</taxon>
        <taxon>Spermatophyta</taxon>
        <taxon>Magnoliopsida</taxon>
        <taxon>eudicotyledons</taxon>
        <taxon>Gunneridae</taxon>
        <taxon>Pentapetalae</taxon>
        <taxon>rosids</taxon>
        <taxon>fabids</taxon>
        <taxon>Fabales</taxon>
        <taxon>Fabaceae</taxon>
        <taxon>Papilionoideae</taxon>
        <taxon>50 kb inversion clade</taxon>
        <taxon>NPAAA clade</taxon>
        <taxon>indigoferoid/millettioid clade</taxon>
        <taxon>Phaseoleae</taxon>
        <taxon>Vigna</taxon>
    </lineage>
</organism>
<sequence>MHFNKHTTKHLLVCKHEFKTRYLLRCISLCFFFLFLFGSFIGWKNNTVLFRCCVLSSIPPRVPPSSPYTENPVKEKYSDSETIFSTSWEMQNDIKS</sequence>
<keyword evidence="3" id="KW-1185">Reference proteome</keyword>
<proteinExistence type="predicted"/>
<evidence type="ECO:0000313" key="3">
    <source>
        <dbReference type="Proteomes" id="UP000291084"/>
    </source>
</evidence>
<protein>
    <submittedName>
        <fullName evidence="2">Uncharacterized protein</fullName>
    </submittedName>
</protein>
<evidence type="ECO:0000313" key="2">
    <source>
        <dbReference type="EMBL" id="BAT74748.1"/>
    </source>
</evidence>
<keyword evidence="1" id="KW-0812">Transmembrane</keyword>
<name>A0A0S3R2A1_PHAAN</name>
<dbReference type="EMBL" id="AP015034">
    <property type="protein sequence ID" value="BAT74748.1"/>
    <property type="molecule type" value="Genomic_DNA"/>
</dbReference>
<gene>
    <name evidence="2" type="primary">Vigan.01G249500</name>
    <name evidence="2" type="ORF">VIGAN_01249500</name>
</gene>
<accession>A0A0S3R2A1</accession>
<dbReference type="Proteomes" id="UP000291084">
    <property type="component" value="Chromosome 1"/>
</dbReference>
<keyword evidence="1" id="KW-1133">Transmembrane helix</keyword>
<feature type="transmembrane region" description="Helical" evidence="1">
    <location>
        <begin position="22"/>
        <end position="43"/>
    </location>
</feature>
<keyword evidence="1" id="KW-0472">Membrane</keyword>
<evidence type="ECO:0000256" key="1">
    <source>
        <dbReference type="SAM" id="Phobius"/>
    </source>
</evidence>
<reference evidence="2 3" key="1">
    <citation type="journal article" date="2015" name="Sci. Rep.">
        <title>The power of single molecule real-time sequencing technology in the de novo assembly of a eukaryotic genome.</title>
        <authorList>
            <person name="Sakai H."/>
            <person name="Naito K."/>
            <person name="Ogiso-Tanaka E."/>
            <person name="Takahashi Y."/>
            <person name="Iseki K."/>
            <person name="Muto C."/>
            <person name="Satou K."/>
            <person name="Teruya K."/>
            <person name="Shiroma A."/>
            <person name="Shimoji M."/>
            <person name="Hirano T."/>
            <person name="Itoh T."/>
            <person name="Kaga A."/>
            <person name="Tomooka N."/>
        </authorList>
    </citation>
    <scope>NUCLEOTIDE SEQUENCE [LARGE SCALE GENOMIC DNA]</scope>
    <source>
        <strain evidence="3">cv. Shumari</strain>
    </source>
</reference>